<evidence type="ECO:0000256" key="1">
    <source>
        <dbReference type="SAM" id="SignalP"/>
    </source>
</evidence>
<dbReference type="VEuPathDB" id="VectorBase:ISCW007502"/>
<dbReference type="VEuPathDB" id="VectorBase:ISCI007502"/>
<name>B7PRE6_IXOSC</name>
<sequence length="210" mass="23368">VWISFFITLSSLCLVFSSSEMSSSISSCSALCVSSSSSFLDFLLALGQEASCQSSPYLCNCCSWGSQKLRTLAHIDVGHARVERFQMLFIHEADESLQQSFRVDLQALHLLHQRLTFVGSVCTDDPHAPVQLLSFGDFGGRFPWYLVHGFPGILGYGHPYVLVQETRRSDHLFELFSSSARYTLEAAHSSPPLPGLGWATPLRTWSDRNN</sequence>
<dbReference type="PaxDb" id="6945-B7PRE6"/>
<feature type="chain" id="PRO_5010959785" description="Secreted protein" evidence="1">
    <location>
        <begin position="18"/>
        <end position="210"/>
    </location>
</feature>
<dbReference type="HOGENOM" id="CLU_1312884_0_0_1"/>
<dbReference type="EMBL" id="ABJB010727265">
    <property type="status" value="NOT_ANNOTATED_CDS"/>
    <property type="molecule type" value="Genomic_DNA"/>
</dbReference>
<keyword evidence="1" id="KW-0732">Signal</keyword>
<proteinExistence type="predicted"/>
<keyword evidence="4" id="KW-1185">Reference proteome</keyword>
<evidence type="ECO:0008006" key="5">
    <source>
        <dbReference type="Google" id="ProtNLM"/>
    </source>
</evidence>
<organism>
    <name type="scientific">Ixodes scapularis</name>
    <name type="common">Black-legged tick</name>
    <name type="synonym">Deer tick</name>
    <dbReference type="NCBI Taxonomy" id="6945"/>
    <lineage>
        <taxon>Eukaryota</taxon>
        <taxon>Metazoa</taxon>
        <taxon>Ecdysozoa</taxon>
        <taxon>Arthropoda</taxon>
        <taxon>Chelicerata</taxon>
        <taxon>Arachnida</taxon>
        <taxon>Acari</taxon>
        <taxon>Parasitiformes</taxon>
        <taxon>Ixodida</taxon>
        <taxon>Ixodoidea</taxon>
        <taxon>Ixodidae</taxon>
        <taxon>Ixodinae</taxon>
        <taxon>Ixodes</taxon>
    </lineage>
</organism>
<dbReference type="Proteomes" id="UP000001555">
    <property type="component" value="Unassembled WGS sequence"/>
</dbReference>
<feature type="signal peptide" evidence="1">
    <location>
        <begin position="1"/>
        <end position="17"/>
    </location>
</feature>
<accession>B7PRE6</accession>
<evidence type="ECO:0000313" key="3">
    <source>
        <dbReference type="EnsemblMetazoa" id="ISCW007502-PA"/>
    </source>
</evidence>
<feature type="non-terminal residue" evidence="2">
    <location>
        <position position="1"/>
    </location>
</feature>
<dbReference type="InParanoid" id="B7PRE6"/>
<dbReference type="EMBL" id="DS772249">
    <property type="protein sequence ID" value="EEC09168.1"/>
    <property type="molecule type" value="Genomic_DNA"/>
</dbReference>
<dbReference type="EnsemblMetazoa" id="ISCW007502-RA">
    <property type="protein sequence ID" value="ISCW007502-PA"/>
    <property type="gene ID" value="ISCW007502"/>
</dbReference>
<reference evidence="2 4" key="1">
    <citation type="submission" date="2008-03" db="EMBL/GenBank/DDBJ databases">
        <title>Annotation of Ixodes scapularis.</title>
        <authorList>
            <consortium name="Ixodes scapularis Genome Project Consortium"/>
            <person name="Caler E."/>
            <person name="Hannick L.I."/>
            <person name="Bidwell S."/>
            <person name="Joardar V."/>
            <person name="Thiagarajan M."/>
            <person name="Amedeo P."/>
            <person name="Galinsky K.J."/>
            <person name="Schobel S."/>
            <person name="Inman J."/>
            <person name="Hostetler J."/>
            <person name="Miller J."/>
            <person name="Hammond M."/>
            <person name="Megy K."/>
            <person name="Lawson D."/>
            <person name="Kodira C."/>
            <person name="Sutton G."/>
            <person name="Meyer J."/>
            <person name="Hill C.A."/>
            <person name="Birren B."/>
            <person name="Nene V."/>
            <person name="Collins F."/>
            <person name="Alarcon-Chaidez F."/>
            <person name="Wikel S."/>
            <person name="Strausberg R."/>
        </authorList>
    </citation>
    <scope>NUCLEOTIDE SEQUENCE [LARGE SCALE GENOMIC DNA]</scope>
    <source>
        <strain evidence="4">Wikel</strain>
        <strain evidence="2">Wikel colony</strain>
    </source>
</reference>
<evidence type="ECO:0000313" key="2">
    <source>
        <dbReference type="EMBL" id="EEC09168.1"/>
    </source>
</evidence>
<protein>
    <recommendedName>
        <fullName evidence="5">Secreted protein</fullName>
    </recommendedName>
</protein>
<dbReference type="AlphaFoldDB" id="B7PRE6"/>
<evidence type="ECO:0000313" key="4">
    <source>
        <dbReference type="Proteomes" id="UP000001555"/>
    </source>
</evidence>
<reference evidence="3" key="2">
    <citation type="submission" date="2020-05" db="UniProtKB">
        <authorList>
            <consortium name="EnsemblMetazoa"/>
        </authorList>
    </citation>
    <scope>IDENTIFICATION</scope>
    <source>
        <strain evidence="3">wikel</strain>
    </source>
</reference>
<gene>
    <name evidence="2" type="ORF">IscW_ISCW007502</name>
</gene>